<dbReference type="EMBL" id="PFBD01000015">
    <property type="protein sequence ID" value="PIR87210.1"/>
    <property type="molecule type" value="Genomic_DNA"/>
</dbReference>
<dbReference type="InterPro" id="IPR008965">
    <property type="entry name" value="CBM2/CBM3_carb-bd_dom_sf"/>
</dbReference>
<reference evidence="5" key="1">
    <citation type="submission" date="2017-09" db="EMBL/GenBank/DDBJ databases">
        <title>Depth-based differentiation of microbial function through sediment-hosted aquifers and enrichment of novel symbionts in the deep terrestrial subsurface.</title>
        <authorList>
            <person name="Probst A.J."/>
            <person name="Ladd B."/>
            <person name="Jarett J.K."/>
            <person name="Geller-Mcgrath D.E."/>
            <person name="Sieber C.M.K."/>
            <person name="Emerson J.B."/>
            <person name="Anantharaman K."/>
            <person name="Thomas B.C."/>
            <person name="Malmstrom R."/>
            <person name="Stieglmeier M."/>
            <person name="Klingl A."/>
            <person name="Woyke T."/>
            <person name="Ryan C.M."/>
            <person name="Banfield J.F."/>
        </authorList>
    </citation>
    <scope>NUCLEOTIDE SEQUENCE [LARGE SCALE GENOMIC DNA]</scope>
</reference>
<organism evidence="4 5">
    <name type="scientific">Candidatus Harrisonbacteria bacterium CG10_big_fil_rev_8_21_14_0_10_49_15</name>
    <dbReference type="NCBI Taxonomy" id="1974587"/>
    <lineage>
        <taxon>Bacteria</taxon>
        <taxon>Candidatus Harrisoniibacteriota</taxon>
    </lineage>
</organism>
<comment type="caution">
    <text evidence="4">The sequence shown here is derived from an EMBL/GenBank/DDBJ whole genome shotgun (WGS) entry which is preliminary data.</text>
</comment>
<feature type="domain" description="Cohesin" evidence="3">
    <location>
        <begin position="9"/>
        <end position="106"/>
    </location>
</feature>
<evidence type="ECO:0000313" key="5">
    <source>
        <dbReference type="Proteomes" id="UP000229526"/>
    </source>
</evidence>
<evidence type="ECO:0000259" key="3">
    <source>
        <dbReference type="Pfam" id="PF00963"/>
    </source>
</evidence>
<dbReference type="GO" id="GO:0030246">
    <property type="term" value="F:carbohydrate binding"/>
    <property type="evidence" value="ECO:0007669"/>
    <property type="project" value="InterPro"/>
</dbReference>
<sequence length="647" mass="72277">MGPATGTFTVGSTFTVSFYVDTGNEFINAVETKILFPPDKLQVVSPSTGASFINVWAIAPSHSNTEGTISFRGAVPSPGINTDAGLISTVTFRVKSVGRATIRFNDDSRVLRNDGLGTDILRQKQAGIYSMELPPPAGPVVSSETHPDQNSWSKEDTAILSWGGDAAASGYSYVLNNQPIDTPDNISEGAQTSVTYKKLTSGQYYFHVKALRNGIWGGVTHYAISVDREAPANFNLEFIPAARTSRHEPIFRFFTTDVQSGIDFYEMKIVGLNVDMALTSQEQQFFIEVESPYLPQSLPYGAYDVILRAHDKAGNVKEVISRLEIVKPLFRIVGDEGISFRESILIPWWIVWLVGIFILIFLGVIAYRFEEWHRMISHAKENKKLPGDVHDKLKELKEYQQRYGKIASAVLILVTGFSILFSGIAPARAASEFTPPSITEVSRNIFNDEIFYIGGQTGQPETEVVLYLQSQADGATLSQRLLSDADGNWFYRHPSFLQSGSYVLWAQASQDNELSPPSPQVAMNVASHAIQFGASRFSYSAIYLISLVFLLGIVIALAIIILHHYRHGRRKHKLFKEEIRTAEESIRRGFALLRRDLETEFAAVSRTKATRALSKEEEQREDQILRDLESVRRNIGEEVWELEKKEA</sequence>
<keyword evidence="2" id="KW-0472">Membrane</keyword>
<keyword evidence="1" id="KW-0175">Coiled coil</keyword>
<feature type="transmembrane region" description="Helical" evidence="2">
    <location>
        <begin position="346"/>
        <end position="367"/>
    </location>
</feature>
<feature type="transmembrane region" description="Helical" evidence="2">
    <location>
        <begin position="406"/>
        <end position="425"/>
    </location>
</feature>
<keyword evidence="2" id="KW-1133">Transmembrane helix</keyword>
<dbReference type="AlphaFoldDB" id="A0A2H0ULE4"/>
<accession>A0A2H0ULE4</accession>
<dbReference type="Gene3D" id="2.60.40.680">
    <property type="match status" value="1"/>
</dbReference>
<protein>
    <recommendedName>
        <fullName evidence="3">Cohesin domain-containing protein</fullName>
    </recommendedName>
</protein>
<name>A0A2H0ULE4_9BACT</name>
<feature type="transmembrane region" description="Helical" evidence="2">
    <location>
        <begin position="541"/>
        <end position="562"/>
    </location>
</feature>
<proteinExistence type="predicted"/>
<dbReference type="GO" id="GO:0000272">
    <property type="term" value="P:polysaccharide catabolic process"/>
    <property type="evidence" value="ECO:0007669"/>
    <property type="project" value="InterPro"/>
</dbReference>
<gene>
    <name evidence="4" type="ORF">COU11_01495</name>
</gene>
<dbReference type="Pfam" id="PF00963">
    <property type="entry name" value="Cohesin"/>
    <property type="match status" value="1"/>
</dbReference>
<keyword evidence="2" id="KW-0812">Transmembrane</keyword>
<evidence type="ECO:0000256" key="2">
    <source>
        <dbReference type="SAM" id="Phobius"/>
    </source>
</evidence>
<dbReference type="SUPFAM" id="SSF49384">
    <property type="entry name" value="Carbohydrate-binding domain"/>
    <property type="match status" value="1"/>
</dbReference>
<dbReference type="InterPro" id="IPR002102">
    <property type="entry name" value="Cohesin_dom"/>
</dbReference>
<dbReference type="Proteomes" id="UP000229526">
    <property type="component" value="Unassembled WGS sequence"/>
</dbReference>
<dbReference type="CDD" id="cd08547">
    <property type="entry name" value="Type_II_cohesin"/>
    <property type="match status" value="1"/>
</dbReference>
<feature type="coiled-coil region" evidence="1">
    <location>
        <begin position="614"/>
        <end position="645"/>
    </location>
</feature>
<evidence type="ECO:0000313" key="4">
    <source>
        <dbReference type="EMBL" id="PIR87210.1"/>
    </source>
</evidence>
<evidence type="ECO:0000256" key="1">
    <source>
        <dbReference type="SAM" id="Coils"/>
    </source>
</evidence>